<keyword evidence="1" id="KW-0175">Coiled coil</keyword>
<feature type="compositionally biased region" description="Basic and acidic residues" evidence="2">
    <location>
        <begin position="37"/>
        <end position="48"/>
    </location>
</feature>
<evidence type="ECO:0000256" key="2">
    <source>
        <dbReference type="SAM" id="MobiDB-lite"/>
    </source>
</evidence>
<keyword evidence="3" id="KW-0472">Membrane</keyword>
<evidence type="ECO:0000313" key="5">
    <source>
        <dbReference type="Proteomes" id="UP000749559"/>
    </source>
</evidence>
<evidence type="ECO:0000256" key="3">
    <source>
        <dbReference type="SAM" id="Phobius"/>
    </source>
</evidence>
<feature type="compositionally biased region" description="Polar residues" evidence="2">
    <location>
        <begin position="281"/>
        <end position="290"/>
    </location>
</feature>
<evidence type="ECO:0000256" key="1">
    <source>
        <dbReference type="SAM" id="Coils"/>
    </source>
</evidence>
<reference evidence="4" key="1">
    <citation type="submission" date="2022-03" db="EMBL/GenBank/DDBJ databases">
        <authorList>
            <person name="Martin C."/>
        </authorList>
    </citation>
    <scope>NUCLEOTIDE SEQUENCE</scope>
</reference>
<comment type="caution">
    <text evidence="4">The sequence shown here is derived from an EMBL/GenBank/DDBJ whole genome shotgun (WGS) entry which is preliminary data.</text>
</comment>
<accession>A0A8J1U8A1</accession>
<dbReference type="EMBL" id="CAIIXF020000001">
    <property type="protein sequence ID" value="CAH1773982.1"/>
    <property type="molecule type" value="Genomic_DNA"/>
</dbReference>
<feature type="coiled-coil region" evidence="1">
    <location>
        <begin position="140"/>
        <end position="193"/>
    </location>
</feature>
<name>A0A8J1U8A1_OWEFU</name>
<protein>
    <submittedName>
        <fullName evidence="4">Uncharacterized protein</fullName>
    </submittedName>
</protein>
<evidence type="ECO:0000313" key="4">
    <source>
        <dbReference type="EMBL" id="CAH1773982.1"/>
    </source>
</evidence>
<dbReference type="Proteomes" id="UP000749559">
    <property type="component" value="Unassembled WGS sequence"/>
</dbReference>
<feature type="region of interest" description="Disordered" evidence="2">
    <location>
        <begin position="271"/>
        <end position="290"/>
    </location>
</feature>
<sequence>MAPKTKGLGRHGLSNNQKRRIKTKTNKLSADSIQLDNGKRKAGSHEKGRVLKRQRLEYVEGARQSLQEETNLEVKRWKEVCEERDELKSKIEDLKLRLSEKDNDIDIIKDSEEKLKKLNVKLMGFLQTSGEEIDQSNICIEKCEGKLNDMLNDNQVLDQRCALLEQNKKIKKVDELNKTLKNKSKNILNMSQEHFHEETKSKIFSILTFFICLCLLFFLHVSSLDRGKFTASAGSEFSTLDFKSTDHNTIINISKSFKILRGHMQYIWTNGRMDGPKDRQTPSQSHRLTV</sequence>
<feature type="transmembrane region" description="Helical" evidence="3">
    <location>
        <begin position="203"/>
        <end position="221"/>
    </location>
</feature>
<organism evidence="4 5">
    <name type="scientific">Owenia fusiformis</name>
    <name type="common">Polychaete worm</name>
    <dbReference type="NCBI Taxonomy" id="6347"/>
    <lineage>
        <taxon>Eukaryota</taxon>
        <taxon>Metazoa</taxon>
        <taxon>Spiralia</taxon>
        <taxon>Lophotrochozoa</taxon>
        <taxon>Annelida</taxon>
        <taxon>Polychaeta</taxon>
        <taxon>Sedentaria</taxon>
        <taxon>Canalipalpata</taxon>
        <taxon>Sabellida</taxon>
        <taxon>Oweniida</taxon>
        <taxon>Oweniidae</taxon>
        <taxon>Owenia</taxon>
    </lineage>
</organism>
<proteinExistence type="predicted"/>
<gene>
    <name evidence="4" type="ORF">OFUS_LOCUS1509</name>
</gene>
<dbReference type="AlphaFoldDB" id="A0A8J1U8A1"/>
<feature type="region of interest" description="Disordered" evidence="2">
    <location>
        <begin position="1"/>
        <end position="48"/>
    </location>
</feature>
<feature type="compositionally biased region" description="Polar residues" evidence="2">
    <location>
        <begin position="26"/>
        <end position="35"/>
    </location>
</feature>
<keyword evidence="3" id="KW-0812">Transmembrane</keyword>
<keyword evidence="3" id="KW-1133">Transmembrane helix</keyword>
<feature type="coiled-coil region" evidence="1">
    <location>
        <begin position="77"/>
        <end position="104"/>
    </location>
</feature>
<keyword evidence="5" id="KW-1185">Reference proteome</keyword>